<accession>A0AAN8JU16</accession>
<feature type="compositionally biased region" description="Low complexity" evidence="1">
    <location>
        <begin position="423"/>
        <end position="434"/>
    </location>
</feature>
<feature type="compositionally biased region" description="Polar residues" evidence="1">
    <location>
        <begin position="469"/>
        <end position="479"/>
    </location>
</feature>
<evidence type="ECO:0000313" key="3">
    <source>
        <dbReference type="Proteomes" id="UP001347796"/>
    </source>
</evidence>
<name>A0AAN8JU16_PATCE</name>
<organism evidence="2 3">
    <name type="scientific">Patella caerulea</name>
    <name type="common">Rayed Mediterranean limpet</name>
    <dbReference type="NCBI Taxonomy" id="87958"/>
    <lineage>
        <taxon>Eukaryota</taxon>
        <taxon>Metazoa</taxon>
        <taxon>Spiralia</taxon>
        <taxon>Lophotrochozoa</taxon>
        <taxon>Mollusca</taxon>
        <taxon>Gastropoda</taxon>
        <taxon>Patellogastropoda</taxon>
        <taxon>Patelloidea</taxon>
        <taxon>Patellidae</taxon>
        <taxon>Patella</taxon>
    </lineage>
</organism>
<feature type="compositionally biased region" description="Polar residues" evidence="1">
    <location>
        <begin position="327"/>
        <end position="341"/>
    </location>
</feature>
<feature type="region of interest" description="Disordered" evidence="1">
    <location>
        <begin position="45"/>
        <end position="95"/>
    </location>
</feature>
<feature type="compositionally biased region" description="Polar residues" evidence="1">
    <location>
        <begin position="435"/>
        <end position="447"/>
    </location>
</feature>
<feature type="compositionally biased region" description="Polar residues" evidence="1">
    <location>
        <begin position="49"/>
        <end position="63"/>
    </location>
</feature>
<keyword evidence="3" id="KW-1185">Reference proteome</keyword>
<feature type="compositionally biased region" description="Acidic residues" evidence="1">
    <location>
        <begin position="455"/>
        <end position="467"/>
    </location>
</feature>
<evidence type="ECO:0000313" key="2">
    <source>
        <dbReference type="EMBL" id="KAK6181550.1"/>
    </source>
</evidence>
<feature type="region of interest" description="Disordered" evidence="1">
    <location>
        <begin position="364"/>
        <end position="393"/>
    </location>
</feature>
<feature type="compositionally biased region" description="Polar residues" evidence="1">
    <location>
        <begin position="376"/>
        <end position="393"/>
    </location>
</feature>
<feature type="compositionally biased region" description="Polar residues" evidence="1">
    <location>
        <begin position="74"/>
        <end position="91"/>
    </location>
</feature>
<sequence>MQKYSKCQKDFLKFEIVKAPLATFDTIDLGSDDESSIHHTTYCDDRSYRSGSQSYEASVQSSVEVDHCQKHSDAGNTSYSESDSGTSTPTNEPEEIEHVAATAKVSRIRIVNNKPPTSQSIVERTRPTVVKDPAIVLKLDANISDKFKKKRKDSSSSSDSDVFTFENIQTRHEKTTPNNVNGKDIKDKSADSVTLSPILIDPSQIKSPSKRKAYEKRLQRLQVTTSPIARPRSTTPINVVTLEEYILSSPEFSPTAGESKGVEKLKIVLPADEFTPKLKSPRRSRKDSEDICTEELLFSHTRSALLVDHAGHIPSSPKRVLIPPTISPATSPKISTTSNLHIENPGSPKYVYFRSQKHCISPLASEPEENWATFPDSPNTQTEPNLNNGTQGNAKYCNDEDVLTINIASESGKCDIELTLSSSNSSNSMNINPSPECSSLVTSTNPLGQDKTESELDFPMDTSEEESMINCSTPESDQY</sequence>
<feature type="region of interest" description="Disordered" evidence="1">
    <location>
        <begin position="147"/>
        <end position="187"/>
    </location>
</feature>
<dbReference type="AlphaFoldDB" id="A0AAN8JU16"/>
<dbReference type="EMBL" id="JAZGQO010000007">
    <property type="protein sequence ID" value="KAK6181550.1"/>
    <property type="molecule type" value="Genomic_DNA"/>
</dbReference>
<gene>
    <name evidence="2" type="ORF">SNE40_009381</name>
</gene>
<comment type="caution">
    <text evidence="2">The sequence shown here is derived from an EMBL/GenBank/DDBJ whole genome shotgun (WGS) entry which is preliminary data.</text>
</comment>
<reference evidence="2 3" key="1">
    <citation type="submission" date="2024-01" db="EMBL/GenBank/DDBJ databases">
        <title>The genome of the rayed Mediterranean limpet Patella caerulea (Linnaeus, 1758).</title>
        <authorList>
            <person name="Anh-Thu Weber A."/>
            <person name="Halstead-Nussloch G."/>
        </authorList>
    </citation>
    <scope>NUCLEOTIDE SEQUENCE [LARGE SCALE GENOMIC DNA]</scope>
    <source>
        <strain evidence="2">AATW-2023a</strain>
        <tissue evidence="2">Whole specimen</tissue>
    </source>
</reference>
<evidence type="ECO:0000256" key="1">
    <source>
        <dbReference type="SAM" id="MobiDB-lite"/>
    </source>
</evidence>
<dbReference type="Proteomes" id="UP001347796">
    <property type="component" value="Unassembled WGS sequence"/>
</dbReference>
<protein>
    <submittedName>
        <fullName evidence="2">Uncharacterized protein</fullName>
    </submittedName>
</protein>
<feature type="region of interest" description="Disordered" evidence="1">
    <location>
        <begin position="317"/>
        <end position="341"/>
    </location>
</feature>
<feature type="region of interest" description="Disordered" evidence="1">
    <location>
        <begin position="423"/>
        <end position="479"/>
    </location>
</feature>
<proteinExistence type="predicted"/>
<feature type="compositionally biased region" description="Basic and acidic residues" evidence="1">
    <location>
        <begin position="64"/>
        <end position="73"/>
    </location>
</feature>